<dbReference type="InterPro" id="IPR004518">
    <property type="entry name" value="MazG-like_dom"/>
</dbReference>
<gene>
    <name evidence="3" type="ORF">DIS07_13430</name>
</gene>
<protein>
    <submittedName>
        <fullName evidence="3">Nucleotide pyrophosphohydrolase</fullName>
    </submittedName>
</protein>
<dbReference type="EMBL" id="QFFG01000006">
    <property type="protein sequence ID" value="PWG04505.1"/>
    <property type="molecule type" value="Genomic_DNA"/>
</dbReference>
<sequence>MNFKDYQSEAKKTVQQYNADETANIVITYLGLVGEAGSVVSELKKKLRDGDSYNNFENKLKEELGDVLWYISAIASQNNLCLNEIATENISKIFDRFSEEDNVSFIEYDEIFPENERLPDEFEIHFIPFEDNGKKLVKILNIKTGKLIGDPLTDNNYEDDGYRFHDIFHYGYLANLGWSPVIRKLLGRKRKSNPEIDENEDGARAQIIEELISLLIYSELKDSELLKYSKNVDTTLLKLVQRLVKDLEVNQCSAKQWENTIINSYQVFNKLIENDGGRVLVSKKNRMLTFLGKK</sequence>
<dbReference type="InterPro" id="IPR011379">
    <property type="entry name" value="MazG-related_GP37"/>
</dbReference>
<dbReference type="SUPFAM" id="SSF101386">
    <property type="entry name" value="all-alpha NTP pyrophosphatases"/>
    <property type="match status" value="1"/>
</dbReference>
<evidence type="ECO:0000259" key="1">
    <source>
        <dbReference type="Pfam" id="PF03819"/>
    </source>
</evidence>
<dbReference type="AlphaFoldDB" id="A0A2U2J837"/>
<dbReference type="InterPro" id="IPR041407">
    <property type="entry name" value="MazG_C"/>
</dbReference>
<evidence type="ECO:0000259" key="2">
    <source>
        <dbReference type="Pfam" id="PF18722"/>
    </source>
</evidence>
<feature type="domain" description="NTP pyrophosphohydrolase MazG-like" evidence="1">
    <location>
        <begin position="31"/>
        <end position="96"/>
    </location>
</feature>
<evidence type="ECO:0000313" key="4">
    <source>
        <dbReference type="Proteomes" id="UP000245670"/>
    </source>
</evidence>
<proteinExistence type="predicted"/>
<keyword evidence="3" id="KW-0378">Hydrolase</keyword>
<dbReference type="CDD" id="cd11541">
    <property type="entry name" value="NTP-PPase_u4"/>
    <property type="match status" value="1"/>
</dbReference>
<name>A0A2U2J837_9FLAO</name>
<organism evidence="3 4">
    <name type="scientific">Polaribacter aquimarinus</name>
    <dbReference type="NCBI Taxonomy" id="2100726"/>
    <lineage>
        <taxon>Bacteria</taxon>
        <taxon>Pseudomonadati</taxon>
        <taxon>Bacteroidota</taxon>
        <taxon>Flavobacteriia</taxon>
        <taxon>Flavobacteriales</taxon>
        <taxon>Flavobacteriaceae</taxon>
    </lineage>
</organism>
<dbReference type="Pfam" id="PF03819">
    <property type="entry name" value="MazG"/>
    <property type="match status" value="1"/>
</dbReference>
<comment type="caution">
    <text evidence="3">The sequence shown here is derived from an EMBL/GenBank/DDBJ whole genome shotgun (WGS) entry which is preliminary data.</text>
</comment>
<evidence type="ECO:0000313" key="3">
    <source>
        <dbReference type="EMBL" id="PWG04505.1"/>
    </source>
</evidence>
<keyword evidence="4" id="KW-1185">Reference proteome</keyword>
<dbReference type="OrthoDB" id="350573at2"/>
<dbReference type="Proteomes" id="UP000245670">
    <property type="component" value="Unassembled WGS sequence"/>
</dbReference>
<feature type="domain" description="MazG C-terminal" evidence="2">
    <location>
        <begin position="106"/>
        <end position="291"/>
    </location>
</feature>
<dbReference type="Gene3D" id="1.10.287.1080">
    <property type="entry name" value="MazG-like"/>
    <property type="match status" value="1"/>
</dbReference>
<dbReference type="RefSeq" id="WP_109405873.1">
    <property type="nucleotide sequence ID" value="NZ_QFFG01000006.1"/>
</dbReference>
<dbReference type="GO" id="GO:0016787">
    <property type="term" value="F:hydrolase activity"/>
    <property type="evidence" value="ECO:0007669"/>
    <property type="project" value="UniProtKB-KW"/>
</dbReference>
<dbReference type="Pfam" id="PF18722">
    <property type="entry name" value="MazG_C"/>
    <property type="match status" value="1"/>
</dbReference>
<reference evidence="3 4" key="1">
    <citation type="submission" date="2018-05" db="EMBL/GenBank/DDBJ databases">
        <title>Polaribacter aquimarinus sp. nov., isolated from sediment in a sediment of sea.</title>
        <authorList>
            <person name="Lu D."/>
        </authorList>
    </citation>
    <scope>NUCLEOTIDE SEQUENCE [LARGE SCALE GENOMIC DNA]</scope>
    <source>
        <strain evidence="3 4">ZY113</strain>
    </source>
</reference>
<accession>A0A2U2J837</accession>